<dbReference type="InterPro" id="IPR012867">
    <property type="entry name" value="DUF1648"/>
</dbReference>
<dbReference type="Pfam" id="PF07853">
    <property type="entry name" value="DUF1648"/>
    <property type="match status" value="1"/>
</dbReference>
<reference evidence="4 5" key="1">
    <citation type="submission" date="2019-11" db="EMBL/GenBank/DDBJ databases">
        <title>Whole genome shotgun sequencing (WGS) data from Adlercreutzia equolifaciens ResAG-91, Eggerthella lenta MRI-F36, MRI-F37, MRI-F40, ResAG-49, ResAG-88, ResAG-121, ResAG-145, and Gordonibacter sp. ResAG-5, ResAG-26, ResAG-43, ResAG-50, ResAG-59.</title>
        <authorList>
            <person name="Stoll D.A."/>
            <person name="Danylec N."/>
            <person name="Franz C.M.A.P."/>
            <person name="Huch M."/>
        </authorList>
    </citation>
    <scope>NUCLEOTIDE SEQUENCE [LARGE SCALE GENOMIC DNA]</scope>
    <source>
        <strain evidence="4 5">ResAG-59</strain>
    </source>
</reference>
<keyword evidence="1" id="KW-1133">Transmembrane helix</keyword>
<dbReference type="AlphaFoldDB" id="A0A6N8IDD2"/>
<evidence type="ECO:0000256" key="1">
    <source>
        <dbReference type="SAM" id="Phobius"/>
    </source>
</evidence>
<feature type="transmembrane region" description="Helical" evidence="1">
    <location>
        <begin position="53"/>
        <end position="73"/>
    </location>
</feature>
<feature type="transmembrane region" description="Helical" evidence="1">
    <location>
        <begin position="344"/>
        <end position="366"/>
    </location>
</feature>
<feature type="domain" description="DUF5808" evidence="3">
    <location>
        <begin position="321"/>
        <end position="346"/>
    </location>
</feature>
<gene>
    <name evidence="4" type="ORF">GO738_00830</name>
</gene>
<evidence type="ECO:0000259" key="2">
    <source>
        <dbReference type="Pfam" id="PF07853"/>
    </source>
</evidence>
<dbReference type="Proteomes" id="UP000468327">
    <property type="component" value="Unassembled WGS sequence"/>
</dbReference>
<dbReference type="Pfam" id="PF19124">
    <property type="entry name" value="DUF5808"/>
    <property type="match status" value="1"/>
</dbReference>
<keyword evidence="1" id="KW-0812">Transmembrane</keyword>
<feature type="transmembrane region" description="Helical" evidence="1">
    <location>
        <begin position="142"/>
        <end position="161"/>
    </location>
</feature>
<feature type="transmembrane region" description="Helical" evidence="1">
    <location>
        <begin position="228"/>
        <end position="254"/>
    </location>
</feature>
<dbReference type="PANTHER" id="PTHR37810:SF9">
    <property type="entry name" value="MEMBRANE PROTEIN"/>
    <property type="match status" value="1"/>
</dbReference>
<feature type="domain" description="DUF1648" evidence="2">
    <location>
        <begin position="146"/>
        <end position="192"/>
    </location>
</feature>
<proteinExistence type="predicted"/>
<keyword evidence="1" id="KW-0472">Membrane</keyword>
<dbReference type="GO" id="GO:0009636">
    <property type="term" value="P:response to toxic substance"/>
    <property type="evidence" value="ECO:0007669"/>
    <property type="project" value="TreeGrafter"/>
</dbReference>
<dbReference type="PANTHER" id="PTHR37810">
    <property type="entry name" value="IMMUNITY PROTEIN SDPI"/>
    <property type="match status" value="1"/>
</dbReference>
<protein>
    <submittedName>
        <fullName evidence="4">DUF1648 domain-containing protein</fullName>
    </submittedName>
</protein>
<name>A0A6N8IDD2_9ACTN</name>
<keyword evidence="5" id="KW-1185">Reference proteome</keyword>
<feature type="transmembrane region" description="Helical" evidence="1">
    <location>
        <begin position="266"/>
        <end position="288"/>
    </location>
</feature>
<evidence type="ECO:0000313" key="4">
    <source>
        <dbReference type="EMBL" id="MVN13909.1"/>
    </source>
</evidence>
<feature type="transmembrane region" description="Helical" evidence="1">
    <location>
        <begin position="80"/>
        <end position="99"/>
    </location>
</feature>
<sequence length="367" mass="39683">MASMMLMMMLLLPVTGVLMAVTPFLQRRGEVFAVTVPSSAQRDPYLRSLKRRYALIMGAVTAVLTAAGVAAALAMNEAAIMVVLLVGTLGLLLGGYALMLRYRAKTKAYKREQGWEAQVQETVAVVGEADAPRAIALSWNLLYVPVILVTVAIAVVGYPHMPDMIPMHASFDGTVNRWEPKGPMVVAFPVLMQLFLAACMVFSHWTILKSKKWAEPGAPATSALAYGLFARAQSVFLLVSGLLLTGGLGILFELSSMELVSLGQAAFFVMLLAMPIVVGSLVIGVVYGQAGSRVFKRMQGSDALLADDDEHWKFGIFYVNPDDLAFVLPERFGVGWTFNYARPVTWVIVVGGFLVTVAFIVAVSVLV</sequence>
<evidence type="ECO:0000259" key="3">
    <source>
        <dbReference type="Pfam" id="PF19124"/>
    </source>
</evidence>
<organism evidence="4 5">
    <name type="scientific">Gordonibacter urolithinfaciens</name>
    <dbReference type="NCBI Taxonomy" id="1335613"/>
    <lineage>
        <taxon>Bacteria</taxon>
        <taxon>Bacillati</taxon>
        <taxon>Actinomycetota</taxon>
        <taxon>Coriobacteriia</taxon>
        <taxon>Eggerthellales</taxon>
        <taxon>Eggerthellaceae</taxon>
        <taxon>Gordonibacter</taxon>
    </lineage>
</organism>
<evidence type="ECO:0000313" key="5">
    <source>
        <dbReference type="Proteomes" id="UP000468327"/>
    </source>
</evidence>
<dbReference type="EMBL" id="WPOC01000001">
    <property type="protein sequence ID" value="MVN13909.1"/>
    <property type="molecule type" value="Genomic_DNA"/>
</dbReference>
<dbReference type="InterPro" id="IPR043831">
    <property type="entry name" value="DUF5808"/>
</dbReference>
<accession>A0A6N8IDD2</accession>
<feature type="transmembrane region" description="Helical" evidence="1">
    <location>
        <begin position="182"/>
        <end position="208"/>
    </location>
</feature>
<comment type="caution">
    <text evidence="4">The sequence shown here is derived from an EMBL/GenBank/DDBJ whole genome shotgun (WGS) entry which is preliminary data.</text>
</comment>